<evidence type="ECO:0000313" key="2">
    <source>
        <dbReference type="EMBL" id="MDT0266087.1"/>
    </source>
</evidence>
<protein>
    <submittedName>
        <fullName evidence="2">LuxR C-terminal-related transcriptional regulator</fullName>
    </submittedName>
</protein>
<sequence>MAKELYITVSTVGQHLTRAYRKLNVRRRTELAAILARVGAIVTADR</sequence>
<organism evidence="2 3">
    <name type="scientific">Streptomyces chisholmiae</name>
    <dbReference type="NCBI Taxonomy" id="3075540"/>
    <lineage>
        <taxon>Bacteria</taxon>
        <taxon>Bacillati</taxon>
        <taxon>Actinomycetota</taxon>
        <taxon>Actinomycetes</taxon>
        <taxon>Kitasatosporales</taxon>
        <taxon>Streptomycetaceae</taxon>
        <taxon>Streptomyces</taxon>
    </lineage>
</organism>
<dbReference type="RefSeq" id="WP_311666075.1">
    <property type="nucleotide sequence ID" value="NZ_JAVREO010000003.1"/>
</dbReference>
<keyword evidence="3" id="KW-1185">Reference proteome</keyword>
<dbReference type="Pfam" id="PF00196">
    <property type="entry name" value="GerE"/>
    <property type="match status" value="1"/>
</dbReference>
<dbReference type="EMBL" id="JAVREO010000003">
    <property type="protein sequence ID" value="MDT0266087.1"/>
    <property type="molecule type" value="Genomic_DNA"/>
</dbReference>
<dbReference type="Gene3D" id="1.10.10.10">
    <property type="entry name" value="Winged helix-like DNA-binding domain superfamily/Winged helix DNA-binding domain"/>
    <property type="match status" value="1"/>
</dbReference>
<comment type="caution">
    <text evidence="2">The sequence shown here is derived from an EMBL/GenBank/DDBJ whole genome shotgun (WGS) entry which is preliminary data.</text>
</comment>
<feature type="domain" description="HTH luxR-type" evidence="1">
    <location>
        <begin position="1"/>
        <end position="39"/>
    </location>
</feature>
<name>A0ABU2JM81_9ACTN</name>
<dbReference type="InterPro" id="IPR000792">
    <property type="entry name" value="Tscrpt_reg_LuxR_C"/>
</dbReference>
<reference evidence="3" key="1">
    <citation type="submission" date="2023-07" db="EMBL/GenBank/DDBJ databases">
        <title>30 novel species of actinomycetes from the DSMZ collection.</title>
        <authorList>
            <person name="Nouioui I."/>
        </authorList>
    </citation>
    <scope>NUCLEOTIDE SEQUENCE [LARGE SCALE GENOMIC DNA]</scope>
    <source>
        <strain evidence="3">DSM 44915</strain>
    </source>
</reference>
<dbReference type="PROSITE" id="PS50043">
    <property type="entry name" value="HTH_LUXR_2"/>
    <property type="match status" value="1"/>
</dbReference>
<evidence type="ECO:0000259" key="1">
    <source>
        <dbReference type="PROSITE" id="PS50043"/>
    </source>
</evidence>
<dbReference type="InterPro" id="IPR036388">
    <property type="entry name" value="WH-like_DNA-bd_sf"/>
</dbReference>
<evidence type="ECO:0000313" key="3">
    <source>
        <dbReference type="Proteomes" id="UP001183410"/>
    </source>
</evidence>
<proteinExistence type="predicted"/>
<dbReference type="Proteomes" id="UP001183410">
    <property type="component" value="Unassembled WGS sequence"/>
</dbReference>
<dbReference type="SUPFAM" id="SSF46894">
    <property type="entry name" value="C-terminal effector domain of the bipartite response regulators"/>
    <property type="match status" value="1"/>
</dbReference>
<dbReference type="InterPro" id="IPR016032">
    <property type="entry name" value="Sig_transdc_resp-reg_C-effctor"/>
</dbReference>
<gene>
    <name evidence="2" type="ORF">RM844_07235</name>
</gene>
<accession>A0ABU2JM81</accession>